<evidence type="ECO:0000256" key="1">
    <source>
        <dbReference type="ARBA" id="ARBA00006484"/>
    </source>
</evidence>
<comment type="caution">
    <text evidence="5">The sequence shown here is derived from an EMBL/GenBank/DDBJ whole genome shotgun (WGS) entry which is preliminary data.</text>
</comment>
<dbReference type="Proteomes" id="UP000242972">
    <property type="component" value="Unassembled WGS sequence"/>
</dbReference>
<protein>
    <submittedName>
        <fullName evidence="5">Gluconate 5-dehydrogenase</fullName>
        <ecNumber evidence="5">1.1.1.69</ecNumber>
    </submittedName>
</protein>
<dbReference type="AlphaFoldDB" id="A0A2T2XKL5"/>
<keyword evidence="2" id="KW-0521">NADP</keyword>
<evidence type="ECO:0000256" key="2">
    <source>
        <dbReference type="ARBA" id="ARBA00022857"/>
    </source>
</evidence>
<dbReference type="InterPro" id="IPR052178">
    <property type="entry name" value="Sec_Metab_Biosynth_SDR"/>
</dbReference>
<dbReference type="PANTHER" id="PTHR43618">
    <property type="entry name" value="7-ALPHA-HYDROXYSTEROID DEHYDROGENASE"/>
    <property type="match status" value="1"/>
</dbReference>
<dbReference type="PANTHER" id="PTHR43618:SF8">
    <property type="entry name" value="7ALPHA-HYDROXYSTEROID DEHYDROGENASE"/>
    <property type="match status" value="1"/>
</dbReference>
<dbReference type="PRINTS" id="PR00080">
    <property type="entry name" value="SDRFAMILY"/>
</dbReference>
<reference evidence="5 6" key="1">
    <citation type="journal article" date="2014" name="BMC Genomics">
        <title>Comparison of environmental and isolate Sulfobacillus genomes reveals diverse carbon, sulfur, nitrogen, and hydrogen metabolisms.</title>
        <authorList>
            <person name="Justice N.B."/>
            <person name="Norman A."/>
            <person name="Brown C.T."/>
            <person name="Singh A."/>
            <person name="Thomas B.C."/>
            <person name="Banfield J.F."/>
        </authorList>
    </citation>
    <scope>NUCLEOTIDE SEQUENCE [LARGE SCALE GENOMIC DNA]</scope>
    <source>
        <strain evidence="5">AMDSBA4</strain>
    </source>
</reference>
<accession>A0A2T2XKL5</accession>
<dbReference type="Gene3D" id="3.40.50.720">
    <property type="entry name" value="NAD(P)-binding Rossmann-like Domain"/>
    <property type="match status" value="1"/>
</dbReference>
<dbReference type="FunFam" id="3.40.50.720:FF:000084">
    <property type="entry name" value="Short-chain dehydrogenase reductase"/>
    <property type="match status" value="1"/>
</dbReference>
<feature type="domain" description="Ketoreductase" evidence="4">
    <location>
        <begin position="12"/>
        <end position="187"/>
    </location>
</feature>
<dbReference type="InterPro" id="IPR002347">
    <property type="entry name" value="SDR_fam"/>
</dbReference>
<dbReference type="SMART" id="SM00822">
    <property type="entry name" value="PKS_KR"/>
    <property type="match status" value="1"/>
</dbReference>
<dbReference type="NCBIfam" id="NF005559">
    <property type="entry name" value="PRK07231.1"/>
    <property type="match status" value="1"/>
</dbReference>
<evidence type="ECO:0000313" key="6">
    <source>
        <dbReference type="Proteomes" id="UP000242972"/>
    </source>
</evidence>
<comment type="similarity">
    <text evidence="1">Belongs to the short-chain dehydrogenases/reductases (SDR) family.</text>
</comment>
<proteinExistence type="inferred from homology"/>
<evidence type="ECO:0000313" key="5">
    <source>
        <dbReference type="EMBL" id="PSR35033.1"/>
    </source>
</evidence>
<dbReference type="NCBIfam" id="NF006070">
    <property type="entry name" value="PRK08213.1"/>
    <property type="match status" value="1"/>
</dbReference>
<dbReference type="EMBL" id="PXYW01000004">
    <property type="protein sequence ID" value="PSR35033.1"/>
    <property type="molecule type" value="Genomic_DNA"/>
</dbReference>
<dbReference type="GO" id="GO:0008874">
    <property type="term" value="F:gluconate 5-dehydrogenase activity"/>
    <property type="evidence" value="ECO:0007669"/>
    <property type="project" value="UniProtKB-EC"/>
</dbReference>
<dbReference type="InterPro" id="IPR057326">
    <property type="entry name" value="KR_dom"/>
</dbReference>
<gene>
    <name evidence="5" type="ORF">C7B46_02425</name>
</gene>
<dbReference type="GO" id="GO:0008206">
    <property type="term" value="P:bile acid metabolic process"/>
    <property type="evidence" value="ECO:0007669"/>
    <property type="project" value="UniProtKB-ARBA"/>
</dbReference>
<dbReference type="Pfam" id="PF13561">
    <property type="entry name" value="adh_short_C2"/>
    <property type="match status" value="1"/>
</dbReference>
<evidence type="ECO:0000256" key="3">
    <source>
        <dbReference type="ARBA" id="ARBA00023002"/>
    </source>
</evidence>
<sequence>MKVQELFDCHGKTAIVTGGGRGLGRVMAEALAEAGANLVVCSRKLAACEETADALVKLGGKALALPLDVSSPEQVAQVVNTTIEEFHSLDIVVNNSGASWGAPAVDMPIEAWHKVMEVNVTGTFLMSQQAARVMIPQHSGKIINIASVAGLRGSNPRALDAVGYSTSKGAIIALTRDLAVKWGPLGIQVNAIAPGFFPTKMSRAIIEQNAEFLLDSTPLKRFGAPDDIKGIAVLLASKASDYMTGAVIVVDGGQSV</sequence>
<dbReference type="PRINTS" id="PR00081">
    <property type="entry name" value="GDHRDH"/>
</dbReference>
<dbReference type="SUPFAM" id="SSF51735">
    <property type="entry name" value="NAD(P)-binding Rossmann-fold domains"/>
    <property type="match status" value="1"/>
</dbReference>
<dbReference type="EC" id="1.1.1.69" evidence="5"/>
<evidence type="ECO:0000259" key="4">
    <source>
        <dbReference type="SMART" id="SM00822"/>
    </source>
</evidence>
<name>A0A2T2XKL5_9FIRM</name>
<dbReference type="PROSITE" id="PS00061">
    <property type="entry name" value="ADH_SHORT"/>
    <property type="match status" value="1"/>
</dbReference>
<keyword evidence="3 5" id="KW-0560">Oxidoreductase</keyword>
<dbReference type="InterPro" id="IPR036291">
    <property type="entry name" value="NAD(P)-bd_dom_sf"/>
</dbReference>
<dbReference type="InterPro" id="IPR020904">
    <property type="entry name" value="Sc_DH/Rdtase_CS"/>
</dbReference>
<organism evidence="5 6">
    <name type="scientific">Sulfobacillus benefaciens</name>
    <dbReference type="NCBI Taxonomy" id="453960"/>
    <lineage>
        <taxon>Bacteria</taxon>
        <taxon>Bacillati</taxon>
        <taxon>Bacillota</taxon>
        <taxon>Clostridia</taxon>
        <taxon>Eubacteriales</taxon>
        <taxon>Clostridiales Family XVII. Incertae Sedis</taxon>
        <taxon>Sulfobacillus</taxon>
    </lineage>
</organism>